<comment type="caution">
    <text evidence="1">The sequence shown here is derived from an EMBL/GenBank/DDBJ whole genome shotgun (WGS) entry which is preliminary data.</text>
</comment>
<reference evidence="1" key="1">
    <citation type="submission" date="2021-05" db="EMBL/GenBank/DDBJ databases">
        <authorList>
            <person name="Pan Q."/>
            <person name="Jouanno E."/>
            <person name="Zahm M."/>
            <person name="Klopp C."/>
            <person name="Cabau C."/>
            <person name="Louis A."/>
            <person name="Berthelot C."/>
            <person name="Parey E."/>
            <person name="Roest Crollius H."/>
            <person name="Montfort J."/>
            <person name="Robinson-Rechavi M."/>
            <person name="Bouchez O."/>
            <person name="Lampietro C."/>
            <person name="Lopez Roques C."/>
            <person name="Donnadieu C."/>
            <person name="Postlethwait J."/>
            <person name="Bobe J."/>
            <person name="Dillon D."/>
            <person name="Chandos A."/>
            <person name="von Hippel F."/>
            <person name="Guiguen Y."/>
        </authorList>
    </citation>
    <scope>NUCLEOTIDE SEQUENCE</scope>
    <source>
        <strain evidence="1">YG-Jan2019</strain>
    </source>
</reference>
<dbReference type="Proteomes" id="UP001157502">
    <property type="component" value="Chromosome 16"/>
</dbReference>
<organism evidence="1 2">
    <name type="scientific">Dallia pectoralis</name>
    <name type="common">Alaska blackfish</name>
    <dbReference type="NCBI Taxonomy" id="75939"/>
    <lineage>
        <taxon>Eukaryota</taxon>
        <taxon>Metazoa</taxon>
        <taxon>Chordata</taxon>
        <taxon>Craniata</taxon>
        <taxon>Vertebrata</taxon>
        <taxon>Euteleostomi</taxon>
        <taxon>Actinopterygii</taxon>
        <taxon>Neopterygii</taxon>
        <taxon>Teleostei</taxon>
        <taxon>Protacanthopterygii</taxon>
        <taxon>Esociformes</taxon>
        <taxon>Umbridae</taxon>
        <taxon>Dallia</taxon>
    </lineage>
</organism>
<name>A0ACC2G7W2_DALPE</name>
<proteinExistence type="predicted"/>
<evidence type="ECO:0000313" key="2">
    <source>
        <dbReference type="Proteomes" id="UP001157502"/>
    </source>
</evidence>
<keyword evidence="2" id="KW-1185">Reference proteome</keyword>
<evidence type="ECO:0000313" key="1">
    <source>
        <dbReference type="EMBL" id="KAJ7999682.1"/>
    </source>
</evidence>
<gene>
    <name evidence="1" type="ORF">DPEC_G00196940</name>
</gene>
<protein>
    <submittedName>
        <fullName evidence="1">Uncharacterized protein</fullName>
    </submittedName>
</protein>
<dbReference type="EMBL" id="CM055743">
    <property type="protein sequence ID" value="KAJ7999682.1"/>
    <property type="molecule type" value="Genomic_DNA"/>
</dbReference>
<sequence>MEERSICAPLLAESDTKNNNNSHCNVASVSDADTVINTNNTNSSQTEDPGPCDPLEGLLTDHHCHICEASLLYKSQRVAHYGGKKHAQKVRLYLRTKKDEKLSNVPGGFQRGVTVDKDRFCELCSMLFSSPVVARSHYDGKIHAKNLRKQGLYSTSQANDTSPRGPKVTGPSPLQASVSDQGAGEALGKPPPDASESVDLGNPDNHCVLCAASFNNPFMAQQHYLGRRHQRNHARQQLLKDLGEDPTQATSFTCPVCNMEFNSVEMFQSHMQGNKHLTKEKEVVDLHKTQKKVYESFAEELADYIHVQKVRGIAPNTSFKIIKGEEEEEGEEEGEGGVANFSEVDVQKKISALPSLPRPLLPVIPPPQPTAAFYPPPFWSPPYQAPPIQFGFRGNIYEQTAWGHTFPQPLYPGSTLTGLIGRPRPRGRTNERSSSSSSYTSSSSASTSSSDSSDSDHHYRERNKMRKESGRKGREENSEERKRRRGRRRDDAIDGRGCREPDAEEEKSRKRKRQHKRSVRHGKGSSAKRCQEEEAKQKNELSTEERVSGIGEGTWVNIWAETREETGQVRKTKAKHRKDKKRTKEKMDTRTEEEKLWDESITGL</sequence>
<accession>A0ACC2G7W2</accession>